<keyword evidence="2" id="KW-1185">Reference proteome</keyword>
<protein>
    <submittedName>
        <fullName evidence="1">Uncharacterized protein</fullName>
    </submittedName>
</protein>
<name>A0ACC2D8E9_DIPCM</name>
<evidence type="ECO:0000313" key="1">
    <source>
        <dbReference type="EMBL" id="KAJ7550521.1"/>
    </source>
</evidence>
<gene>
    <name evidence="1" type="ORF">O6H91_07G104600</name>
</gene>
<organism evidence="1 2">
    <name type="scientific">Diphasiastrum complanatum</name>
    <name type="common">Issler's clubmoss</name>
    <name type="synonym">Lycopodium complanatum</name>
    <dbReference type="NCBI Taxonomy" id="34168"/>
    <lineage>
        <taxon>Eukaryota</taxon>
        <taxon>Viridiplantae</taxon>
        <taxon>Streptophyta</taxon>
        <taxon>Embryophyta</taxon>
        <taxon>Tracheophyta</taxon>
        <taxon>Lycopodiopsida</taxon>
        <taxon>Lycopodiales</taxon>
        <taxon>Lycopodiaceae</taxon>
        <taxon>Lycopodioideae</taxon>
        <taxon>Diphasiastrum</taxon>
    </lineage>
</organism>
<sequence>MERSEADLSSDDATHERRTGISLFIQQFRALLRKNMLLSLRNKRATALQLASSFFFIFLIFAVDQAIKARQRTDTTYKNTFNPQPTIVPSIPTCETGYYIKSPCYDFLWSGNSSARISSIVTNIMNRNPGRPIPSAKVLGFATTDDVDRWLSGNPMRCTGAIHLQERGPSVIAYGLQTNSTSKSKRGVYEDPNFAFQIPLQAAVEREITRFIAGDSNLPWSVAFTEYAHPAISTVSTVGKIGPTFLLAAAMFGFVIQISNIVIEKELKLRQAMSTMGLYDSVYWLTWLTWEVLVALISSLLLVLFGMIFQFYFFLHNNFGVLFFMFFLFQFNMVGFAFLLSTFVNKSSSATTIGFFIFIIGFVTQLVTTFGFPYSKSFSKIYRIIWSFFPPNLFAIGLNYLGDATATKQDKGISWSGRTKCSNADQDCVLTMAGIFHWFVATFVLWLLLAIYLDNVLPDINGVRKPWLYFLKASYWSGKSTNYSEGGNPCCLSSLPQISSGNVAGDDDVAAEEESVKQQQANHIGNPNLAVQVCGLVKTFPGSTHRAGCCNTKRIPPYHAVKGLWLNIEKDKLFCLLGPNGAGKTTIINCLTGIVPTTAGDALVYGDSIRSTTGMTRIRKHMGVCPQFDILWDALSGLEHLLLFASIKGLPPVKVYNDSVELLSQVKLSDAATVRSGSYSGGMKRRLSVAIALIGDPKIVYLDEPTTGMDPVTRRHVWDIIENAKRGRAIILTTHSMEEADILGDRIAIMAKGMLQCIGTSIHLKSKFGTGYLVTINLHKAEITSPLKTPDIKLFFRENLGIEPKEENKAYLTFIIPRQREHLLADFFTKLQSRQSELGISDIQLSLTTLEEVFLNIARKAKLETAAAEGRFESLVVTSDLTFQVPIGAEYVVVSDSITEENPGGLIVEVYWQQDDTGALCISGYSGPKPPSQPLPESGAVMLKLTSRRSRSQRQ</sequence>
<dbReference type="EMBL" id="CM055098">
    <property type="protein sequence ID" value="KAJ7550521.1"/>
    <property type="molecule type" value="Genomic_DNA"/>
</dbReference>
<accession>A0ACC2D8E9</accession>
<evidence type="ECO:0000313" key="2">
    <source>
        <dbReference type="Proteomes" id="UP001162992"/>
    </source>
</evidence>
<reference evidence="2" key="1">
    <citation type="journal article" date="2024" name="Proc. Natl. Acad. Sci. U.S.A.">
        <title>Extraordinary preservation of gene collinearity over three hundred million years revealed in homosporous lycophytes.</title>
        <authorList>
            <person name="Li C."/>
            <person name="Wickell D."/>
            <person name="Kuo L.Y."/>
            <person name="Chen X."/>
            <person name="Nie B."/>
            <person name="Liao X."/>
            <person name="Peng D."/>
            <person name="Ji J."/>
            <person name="Jenkins J."/>
            <person name="Williams M."/>
            <person name="Shu S."/>
            <person name="Plott C."/>
            <person name="Barry K."/>
            <person name="Rajasekar S."/>
            <person name="Grimwood J."/>
            <person name="Han X."/>
            <person name="Sun S."/>
            <person name="Hou Z."/>
            <person name="He W."/>
            <person name="Dai G."/>
            <person name="Sun C."/>
            <person name="Schmutz J."/>
            <person name="Leebens-Mack J.H."/>
            <person name="Li F.W."/>
            <person name="Wang L."/>
        </authorList>
    </citation>
    <scope>NUCLEOTIDE SEQUENCE [LARGE SCALE GENOMIC DNA]</scope>
    <source>
        <strain evidence="2">cv. PW_Plant_1</strain>
    </source>
</reference>
<comment type="caution">
    <text evidence="1">The sequence shown here is derived from an EMBL/GenBank/DDBJ whole genome shotgun (WGS) entry which is preliminary data.</text>
</comment>
<proteinExistence type="predicted"/>
<dbReference type="Proteomes" id="UP001162992">
    <property type="component" value="Chromosome 7"/>
</dbReference>